<proteinExistence type="predicted"/>
<organism evidence="1">
    <name type="scientific">Arundo donax</name>
    <name type="common">Giant reed</name>
    <name type="synonym">Donax arundinaceus</name>
    <dbReference type="NCBI Taxonomy" id="35708"/>
    <lineage>
        <taxon>Eukaryota</taxon>
        <taxon>Viridiplantae</taxon>
        <taxon>Streptophyta</taxon>
        <taxon>Embryophyta</taxon>
        <taxon>Tracheophyta</taxon>
        <taxon>Spermatophyta</taxon>
        <taxon>Magnoliopsida</taxon>
        <taxon>Liliopsida</taxon>
        <taxon>Poales</taxon>
        <taxon>Poaceae</taxon>
        <taxon>PACMAD clade</taxon>
        <taxon>Arundinoideae</taxon>
        <taxon>Arundineae</taxon>
        <taxon>Arundo</taxon>
    </lineage>
</organism>
<sequence>MSHPSHIHRSWWQDHSTCLPNQYNSTSLILLHLRVGRGTSHTVQRPI</sequence>
<dbReference type="EMBL" id="GBRH01267125">
    <property type="protein sequence ID" value="JAD30770.1"/>
    <property type="molecule type" value="Transcribed_RNA"/>
</dbReference>
<protein>
    <submittedName>
        <fullName evidence="1">Uncharacterized protein</fullName>
    </submittedName>
</protein>
<dbReference type="AlphaFoldDB" id="A0A0A8Z203"/>
<reference evidence="1" key="1">
    <citation type="submission" date="2014-09" db="EMBL/GenBank/DDBJ databases">
        <authorList>
            <person name="Magalhaes I.L.F."/>
            <person name="Oliveira U."/>
            <person name="Santos F.R."/>
            <person name="Vidigal T.H.D.A."/>
            <person name="Brescovit A.D."/>
            <person name="Santos A.J."/>
        </authorList>
    </citation>
    <scope>NUCLEOTIDE SEQUENCE</scope>
    <source>
        <tissue evidence="1">Shoot tissue taken approximately 20 cm above the soil surface</tissue>
    </source>
</reference>
<name>A0A0A8Z203_ARUDO</name>
<accession>A0A0A8Z203</accession>
<evidence type="ECO:0000313" key="1">
    <source>
        <dbReference type="EMBL" id="JAD30770.1"/>
    </source>
</evidence>
<reference evidence="1" key="2">
    <citation type="journal article" date="2015" name="Data Brief">
        <title>Shoot transcriptome of the giant reed, Arundo donax.</title>
        <authorList>
            <person name="Barrero R.A."/>
            <person name="Guerrero F.D."/>
            <person name="Moolhuijzen P."/>
            <person name="Goolsby J.A."/>
            <person name="Tidwell J."/>
            <person name="Bellgard S.E."/>
            <person name="Bellgard M.I."/>
        </authorList>
    </citation>
    <scope>NUCLEOTIDE SEQUENCE</scope>
    <source>
        <tissue evidence="1">Shoot tissue taken approximately 20 cm above the soil surface</tissue>
    </source>
</reference>